<evidence type="ECO:0000256" key="2">
    <source>
        <dbReference type="ARBA" id="ARBA00007613"/>
    </source>
</evidence>
<dbReference type="Pfam" id="PF02321">
    <property type="entry name" value="OEP"/>
    <property type="match status" value="2"/>
</dbReference>
<dbReference type="PANTHER" id="PTHR30203:SF20">
    <property type="entry name" value="MULTIDRUG RESISTANCE OUTER MEMBRANE PROTEIN MDTP-RELATED"/>
    <property type="match status" value="1"/>
</dbReference>
<keyword evidence="7 10" id="KW-0564">Palmitate</keyword>
<evidence type="ECO:0000256" key="10">
    <source>
        <dbReference type="RuleBase" id="RU362097"/>
    </source>
</evidence>
<dbReference type="STRING" id="391008.Smal_1287"/>
<keyword evidence="5 10" id="KW-0732">Signal</keyword>
<organism evidence="13 14">
    <name type="scientific">Stenotrophomonas maltophilia (strain R551-3)</name>
    <dbReference type="NCBI Taxonomy" id="391008"/>
    <lineage>
        <taxon>Bacteria</taxon>
        <taxon>Pseudomonadati</taxon>
        <taxon>Pseudomonadota</taxon>
        <taxon>Gammaproteobacteria</taxon>
        <taxon>Lysobacterales</taxon>
        <taxon>Lysobacteraceae</taxon>
        <taxon>Stenotrophomonas</taxon>
        <taxon>Stenotrophomonas maltophilia group</taxon>
    </lineage>
</organism>
<dbReference type="EMBL" id="CP001111">
    <property type="protein sequence ID" value="ACF50992.1"/>
    <property type="molecule type" value="Genomic_DNA"/>
</dbReference>
<comment type="function">
    <text evidence="9">Could be involved in resistance to puromycin, acriflavine and tetraphenylarsonium chloride.</text>
</comment>
<gene>
    <name evidence="13" type="ordered locus">Smal_1287</name>
</gene>
<dbReference type="Proteomes" id="UP000001867">
    <property type="component" value="Chromosome"/>
</dbReference>
<feature type="coiled-coil region" evidence="11">
    <location>
        <begin position="202"/>
        <end position="253"/>
    </location>
</feature>
<dbReference type="Gene3D" id="2.20.200.10">
    <property type="entry name" value="Outer membrane efflux proteins (OEP)"/>
    <property type="match status" value="1"/>
</dbReference>
<dbReference type="KEGG" id="smt:Smal_1287"/>
<evidence type="ECO:0000256" key="12">
    <source>
        <dbReference type="SAM" id="MobiDB-lite"/>
    </source>
</evidence>
<keyword evidence="11" id="KW-0175">Coiled coil</keyword>
<evidence type="ECO:0000313" key="13">
    <source>
        <dbReference type="EMBL" id="ACF50992.1"/>
    </source>
</evidence>
<keyword evidence="8 10" id="KW-0449">Lipoprotein</keyword>
<evidence type="ECO:0000313" key="14">
    <source>
        <dbReference type="Proteomes" id="UP000001867"/>
    </source>
</evidence>
<comment type="subcellular location">
    <subcellularLocation>
        <location evidence="10">Cell outer membrane</location>
        <topology evidence="10">Lipid-anchor</topology>
    </subcellularLocation>
    <subcellularLocation>
        <location evidence="1">Membrane</location>
    </subcellularLocation>
</comment>
<evidence type="ECO:0000256" key="4">
    <source>
        <dbReference type="ARBA" id="ARBA00022692"/>
    </source>
</evidence>
<dbReference type="GO" id="GO:0015562">
    <property type="term" value="F:efflux transmembrane transporter activity"/>
    <property type="evidence" value="ECO:0007669"/>
    <property type="project" value="InterPro"/>
</dbReference>
<dbReference type="PANTHER" id="PTHR30203">
    <property type="entry name" value="OUTER MEMBRANE CATION EFFLUX PROTEIN"/>
    <property type="match status" value="1"/>
</dbReference>
<dbReference type="InterPro" id="IPR003423">
    <property type="entry name" value="OMP_efflux"/>
</dbReference>
<evidence type="ECO:0000256" key="5">
    <source>
        <dbReference type="ARBA" id="ARBA00022729"/>
    </source>
</evidence>
<dbReference type="SUPFAM" id="SSF56954">
    <property type="entry name" value="Outer membrane efflux proteins (OEP)"/>
    <property type="match status" value="1"/>
</dbReference>
<evidence type="ECO:0000256" key="9">
    <source>
        <dbReference type="ARBA" id="ARBA00037313"/>
    </source>
</evidence>
<evidence type="ECO:0000256" key="8">
    <source>
        <dbReference type="ARBA" id="ARBA00023288"/>
    </source>
</evidence>
<dbReference type="GO" id="GO:0009279">
    <property type="term" value="C:cell outer membrane"/>
    <property type="evidence" value="ECO:0007669"/>
    <property type="project" value="UniProtKB-SubCell"/>
</dbReference>
<dbReference type="Gene3D" id="1.20.1600.10">
    <property type="entry name" value="Outer membrane efflux proteins (OEP)"/>
    <property type="match status" value="1"/>
</dbReference>
<dbReference type="RefSeq" id="WP_012510530.1">
    <property type="nucleotide sequence ID" value="NC_011071.1"/>
</dbReference>
<keyword evidence="3 10" id="KW-1134">Transmembrane beta strand</keyword>
<evidence type="ECO:0000256" key="3">
    <source>
        <dbReference type="ARBA" id="ARBA00022452"/>
    </source>
</evidence>
<feature type="signal peptide" evidence="10">
    <location>
        <begin position="1"/>
        <end position="29"/>
    </location>
</feature>
<dbReference type="AlphaFoldDB" id="B4SQ44"/>
<dbReference type="eggNOG" id="COG1538">
    <property type="taxonomic scope" value="Bacteria"/>
</dbReference>
<accession>B4SQ44</accession>
<evidence type="ECO:0000256" key="6">
    <source>
        <dbReference type="ARBA" id="ARBA00023136"/>
    </source>
</evidence>
<evidence type="ECO:0000256" key="7">
    <source>
        <dbReference type="ARBA" id="ARBA00023139"/>
    </source>
</evidence>
<feature type="chain" id="PRO_5001437061" evidence="10">
    <location>
        <begin position="30"/>
        <end position="498"/>
    </location>
</feature>
<proteinExistence type="inferred from homology"/>
<dbReference type="HOGENOM" id="CLU_012817_13_2_6"/>
<keyword evidence="4 10" id="KW-0812">Transmembrane</keyword>
<protein>
    <submittedName>
        <fullName evidence="13">RND efflux system, outer membrane lipoprotein, NodT family</fullName>
    </submittedName>
</protein>
<keyword evidence="6 10" id="KW-0472">Membrane</keyword>
<dbReference type="InterPro" id="IPR010131">
    <property type="entry name" value="MdtP/NodT-like"/>
</dbReference>
<evidence type="ECO:0000256" key="1">
    <source>
        <dbReference type="ARBA" id="ARBA00004370"/>
    </source>
</evidence>
<feature type="region of interest" description="Disordered" evidence="12">
    <location>
        <begin position="475"/>
        <end position="498"/>
    </location>
</feature>
<sequence precursor="true">MNPIPHSTLRRSGRALLVSALALALAACASSRGLNPQGHVLEVDSLHSERTLADTDLSATGFPAQDWWKALGDPQLDALISEGLAGHPSLDAADARLRQAQSQVGTARADRLPSLSVSGGYTGLRLPESMAGSEMGGHYAGSSQVAFDFSYGVDLWGGKRAAWEAAVDGAHAATVEAQAARLNLSTGIAQAYADLAYAWQLNDVAEEELTRSQKSLQLTRQRRSAGIDSDLQVRQAEARVPAAQQQVLAAQQRIDAARTALAALVGKGPDRGLSIQRPQALNPMALQLPGVLPSELLGRRPEIVAARWRVEAADKQIKVARTKFYPSFNLTALAGVVAPNVGDLLKSSSTFAYIGPALSLPIFEGGKLRANLANTDAQYDLAVANYNQTVLDALRDVADQVNAVRSLAQQSNAQQQAVDTARSAFDLAQQRYRAGIGSYLDVLTAQSTLLQSQQQLAGLQSQQVQTSVRLSKALGGGFQPSDADRAAPLASHSDSSHS</sequence>
<name>B4SQ44_STRM5</name>
<evidence type="ECO:0000256" key="11">
    <source>
        <dbReference type="SAM" id="Coils"/>
    </source>
</evidence>
<comment type="similarity">
    <text evidence="2 10">Belongs to the outer membrane factor (OMF) (TC 1.B.17) family.</text>
</comment>
<dbReference type="OrthoDB" id="9770517at2"/>
<reference evidence="13 14" key="1">
    <citation type="submission" date="2008-06" db="EMBL/GenBank/DDBJ databases">
        <title>Complete sequence of Stenotrophomonas maltophilia R551-3.</title>
        <authorList>
            <consortium name="US DOE Joint Genome Institute"/>
            <person name="Lucas S."/>
            <person name="Copeland A."/>
            <person name="Lapidus A."/>
            <person name="Glavina del Rio T."/>
            <person name="Dalin E."/>
            <person name="Tice H."/>
            <person name="Pitluck S."/>
            <person name="Chain P."/>
            <person name="Malfatti S."/>
            <person name="Shin M."/>
            <person name="Vergez L."/>
            <person name="Lang D."/>
            <person name="Schmutz J."/>
            <person name="Larimer F."/>
            <person name="Land M."/>
            <person name="Hauser L."/>
            <person name="Kyrpides N."/>
            <person name="Mikhailova N."/>
            <person name="Taghavi S."/>
            <person name="Monchy S."/>
            <person name="Newman L."/>
            <person name="Vangronsveld J."/>
            <person name="van der Lelie D."/>
            <person name="Richardson P."/>
        </authorList>
    </citation>
    <scope>NUCLEOTIDE SEQUENCE [LARGE SCALE GENOMIC DNA]</scope>
    <source>
        <strain evidence="13 14">R551-3</strain>
    </source>
</reference>
<dbReference type="NCBIfam" id="TIGR01845">
    <property type="entry name" value="outer_NodT"/>
    <property type="match status" value="1"/>
</dbReference>